<dbReference type="InterPro" id="IPR011129">
    <property type="entry name" value="CSD"/>
</dbReference>
<gene>
    <name evidence="2" type="ORF">KIK155_LOCUS5623</name>
    <name evidence="3" type="ORF">TOA249_LOCUS17224</name>
</gene>
<dbReference type="InterPro" id="IPR012340">
    <property type="entry name" value="NA-bd_OB-fold"/>
</dbReference>
<evidence type="ECO:0000313" key="3">
    <source>
        <dbReference type="EMBL" id="CAF4703862.1"/>
    </source>
</evidence>
<dbReference type="Proteomes" id="UP000663838">
    <property type="component" value="Unassembled WGS sequence"/>
</dbReference>
<proteinExistence type="predicted"/>
<comment type="caution">
    <text evidence="3">The sequence shown here is derived from an EMBL/GenBank/DDBJ whole genome shotgun (WGS) entry which is preliminary data.</text>
</comment>
<evidence type="ECO:0000259" key="1">
    <source>
        <dbReference type="PROSITE" id="PS51857"/>
    </source>
</evidence>
<dbReference type="Gene3D" id="2.40.50.140">
    <property type="entry name" value="Nucleic acid-binding proteins"/>
    <property type="match status" value="1"/>
</dbReference>
<dbReference type="AlphaFoldDB" id="A0A821ILU5"/>
<name>A0A821ILU5_9BILA</name>
<dbReference type="InterPro" id="IPR002059">
    <property type="entry name" value="CSP_DNA-bd"/>
</dbReference>
<accession>A0A821ILU5</accession>
<reference evidence="3" key="1">
    <citation type="submission" date="2021-02" db="EMBL/GenBank/DDBJ databases">
        <authorList>
            <person name="Nowell W R."/>
        </authorList>
    </citation>
    <scope>NUCLEOTIDE SEQUENCE</scope>
</reference>
<evidence type="ECO:0000313" key="2">
    <source>
        <dbReference type="EMBL" id="CAF3373473.1"/>
    </source>
</evidence>
<organism evidence="3 4">
    <name type="scientific">Rotaria socialis</name>
    <dbReference type="NCBI Taxonomy" id="392032"/>
    <lineage>
        <taxon>Eukaryota</taxon>
        <taxon>Metazoa</taxon>
        <taxon>Spiralia</taxon>
        <taxon>Gnathifera</taxon>
        <taxon>Rotifera</taxon>
        <taxon>Eurotatoria</taxon>
        <taxon>Bdelloidea</taxon>
        <taxon>Philodinida</taxon>
        <taxon>Philodinidae</taxon>
        <taxon>Rotaria</taxon>
    </lineage>
</organism>
<dbReference type="GO" id="GO:0003676">
    <property type="term" value="F:nucleic acid binding"/>
    <property type="evidence" value="ECO:0007669"/>
    <property type="project" value="InterPro"/>
</dbReference>
<dbReference type="Proteomes" id="UP000663865">
    <property type="component" value="Unassembled WGS sequence"/>
</dbReference>
<protein>
    <recommendedName>
        <fullName evidence="1">CSD domain-containing protein</fullName>
    </recommendedName>
</protein>
<dbReference type="InterPro" id="IPR019844">
    <property type="entry name" value="CSD_CS"/>
</dbReference>
<evidence type="ECO:0000313" key="4">
    <source>
        <dbReference type="Proteomes" id="UP000663838"/>
    </source>
</evidence>
<dbReference type="EMBL" id="CAJNYV010000647">
    <property type="protein sequence ID" value="CAF3373473.1"/>
    <property type="molecule type" value="Genomic_DNA"/>
</dbReference>
<dbReference type="PROSITE" id="PS00352">
    <property type="entry name" value="CSD_1"/>
    <property type="match status" value="1"/>
</dbReference>
<dbReference type="PROSITE" id="PS51857">
    <property type="entry name" value="CSD_2"/>
    <property type="match status" value="1"/>
</dbReference>
<dbReference type="SUPFAM" id="SSF50249">
    <property type="entry name" value="Nucleic acid-binding proteins"/>
    <property type="match status" value="1"/>
</dbReference>
<dbReference type="CDD" id="cd04458">
    <property type="entry name" value="CSP_CDS"/>
    <property type="match status" value="1"/>
</dbReference>
<dbReference type="PRINTS" id="PR00050">
    <property type="entry name" value="COLDSHOCK"/>
</dbReference>
<dbReference type="Pfam" id="PF00313">
    <property type="entry name" value="CSD"/>
    <property type="match status" value="1"/>
</dbReference>
<dbReference type="SMART" id="SM00357">
    <property type="entry name" value="CSP"/>
    <property type="match status" value="1"/>
</dbReference>
<dbReference type="EMBL" id="CAJOBS010001218">
    <property type="protein sequence ID" value="CAF4703862.1"/>
    <property type="molecule type" value="Genomic_DNA"/>
</dbReference>
<feature type="domain" description="CSD" evidence="1">
    <location>
        <begin position="227"/>
        <end position="294"/>
    </location>
</feature>
<sequence>MDNDSSNQLRSQLKCMSRPVIGEDSDWVDEFRSSDPEKPSVKIKSLHIHHTSHPFDPTKDYVGLIVYLCNNKSDFNFKNQHSQTGDIYIKQSDWIIENIRKRRKRRKYVHGRLFYSIFGCWKHKEHNFVGAGFSYTKGEWKINSRTLNTMNRNNNDDTYHNTDKELSHYEEKIIKTMWSYCYANHCWLRMGPEERVPFNFLKQEDSETELPIDVKKHDISEVHPNRRLRGKVIQFNYQTGYGFIDTPGFPDDIFVHRTAIDNAPSGGTSLQGDDSVEFQVVNTNKGWQARKLTKVEH</sequence>